<dbReference type="CDD" id="cd01562">
    <property type="entry name" value="Thr-dehyd"/>
    <property type="match status" value="1"/>
</dbReference>
<evidence type="ECO:0000256" key="1">
    <source>
        <dbReference type="ARBA" id="ARBA00001933"/>
    </source>
</evidence>
<evidence type="ECO:0000256" key="4">
    <source>
        <dbReference type="ARBA" id="ARBA00041766"/>
    </source>
</evidence>
<feature type="domain" description="Tryptophan synthase beta chain-like PALP" evidence="6">
    <location>
        <begin position="81"/>
        <end position="372"/>
    </location>
</feature>
<dbReference type="PANTHER" id="PTHR48078:SF19">
    <property type="entry name" value="ACT DOMAIN-CONTAINING PROTEIN"/>
    <property type="match status" value="1"/>
</dbReference>
<name>A0ABN8LGN6_9CNID</name>
<organism evidence="7 8">
    <name type="scientific">Porites evermanni</name>
    <dbReference type="NCBI Taxonomy" id="104178"/>
    <lineage>
        <taxon>Eukaryota</taxon>
        <taxon>Metazoa</taxon>
        <taxon>Cnidaria</taxon>
        <taxon>Anthozoa</taxon>
        <taxon>Hexacorallia</taxon>
        <taxon>Scleractinia</taxon>
        <taxon>Fungiina</taxon>
        <taxon>Poritidae</taxon>
        <taxon>Porites</taxon>
    </lineage>
</organism>
<dbReference type="PANTHER" id="PTHR48078">
    <property type="entry name" value="THREONINE DEHYDRATASE, MITOCHONDRIAL-RELATED"/>
    <property type="match status" value="1"/>
</dbReference>
<accession>A0ABN8LGN6</accession>
<proteinExistence type="predicted"/>
<protein>
    <recommendedName>
        <fullName evidence="4">L-serine deaminase</fullName>
    </recommendedName>
    <alternativeName>
        <fullName evidence="5">L-threonine dehydratase</fullName>
    </alternativeName>
</protein>
<keyword evidence="3" id="KW-0456">Lyase</keyword>
<evidence type="ECO:0000256" key="3">
    <source>
        <dbReference type="ARBA" id="ARBA00023239"/>
    </source>
</evidence>
<comment type="caution">
    <text evidence="7">The sequence shown here is derived from an EMBL/GenBank/DDBJ whole genome shotgun (WGS) entry which is preliminary data.</text>
</comment>
<dbReference type="Proteomes" id="UP001159427">
    <property type="component" value="Unassembled WGS sequence"/>
</dbReference>
<sequence length="486" mass="51871">MQIIRYLIKYVLDKIFSQSCFGKKIASMTDKEQKKPSSPSNLVRVGSGLVNKLALLNPVTGESDEPILVGFEDVSAAAYRIRKGIKKTPCERSSMSETLNMDLYFKKEYLQHTGSFKERGARNTLLMLSKEQKTKGVIAASAGNHALALSYHGKDLGVPVTVVMPLNAPIMKISACRKHGATVHVNGADLIESKEIALKMAKANGLAYINGYDHPNILSGQGTLGLEIVEEVPDLDAVVIPVGGGGLLAGVAVAVKGLRPDVQIIGVESERCASFQAAMAAGRPVKIEANQSLTLADGLCVSKVGSNAFATATAIVDKVISVSEDFIALAILRLIEEEKAVVEGAGVTAFAAVLAGMLPELQAKKVVIPLCGGNIDSTVLGRCIDRGLAADGRLCRFIVTVSDRPGGIAELTRLLASMGASVKDIFHERAWLMSSVFSVQIKVVVEVRDQQHGLQVKEALELQYPDSLLWGLDSGLKSFSCKKTET</sequence>
<dbReference type="EMBL" id="CALNXI010000038">
    <property type="protein sequence ID" value="CAH3016250.1"/>
    <property type="molecule type" value="Genomic_DNA"/>
</dbReference>
<dbReference type="InterPro" id="IPR050147">
    <property type="entry name" value="Ser/Thr_Dehydratase"/>
</dbReference>
<evidence type="ECO:0000256" key="2">
    <source>
        <dbReference type="ARBA" id="ARBA00022898"/>
    </source>
</evidence>
<dbReference type="CDD" id="cd04886">
    <property type="entry name" value="ACT_ThrD-II-like"/>
    <property type="match status" value="1"/>
</dbReference>
<comment type="cofactor">
    <cofactor evidence="1">
        <name>pyridoxal 5'-phosphate</name>
        <dbReference type="ChEBI" id="CHEBI:597326"/>
    </cofactor>
</comment>
<dbReference type="Gene3D" id="3.40.50.1100">
    <property type="match status" value="2"/>
</dbReference>
<evidence type="ECO:0000259" key="6">
    <source>
        <dbReference type="Pfam" id="PF00291"/>
    </source>
</evidence>
<keyword evidence="8" id="KW-1185">Reference proteome</keyword>
<dbReference type="Pfam" id="PF00291">
    <property type="entry name" value="PALP"/>
    <property type="match status" value="1"/>
</dbReference>
<evidence type="ECO:0000256" key="5">
    <source>
        <dbReference type="ARBA" id="ARBA00042605"/>
    </source>
</evidence>
<gene>
    <name evidence="7" type="ORF">PEVE_00027579</name>
</gene>
<keyword evidence="2" id="KW-0663">Pyridoxal phosphate</keyword>
<dbReference type="SUPFAM" id="SSF53686">
    <property type="entry name" value="Tryptophan synthase beta subunit-like PLP-dependent enzymes"/>
    <property type="match status" value="1"/>
</dbReference>
<evidence type="ECO:0000313" key="8">
    <source>
        <dbReference type="Proteomes" id="UP001159427"/>
    </source>
</evidence>
<dbReference type="InterPro" id="IPR036052">
    <property type="entry name" value="TrpB-like_PALP_sf"/>
</dbReference>
<dbReference type="InterPro" id="IPR001926">
    <property type="entry name" value="TrpB-like_PALP"/>
</dbReference>
<evidence type="ECO:0000313" key="7">
    <source>
        <dbReference type="EMBL" id="CAH3016250.1"/>
    </source>
</evidence>
<dbReference type="InterPro" id="IPR044561">
    <property type="entry name" value="ACT_ThrD-II-like"/>
</dbReference>
<reference evidence="7 8" key="1">
    <citation type="submission" date="2022-05" db="EMBL/GenBank/DDBJ databases">
        <authorList>
            <consortium name="Genoscope - CEA"/>
            <person name="William W."/>
        </authorList>
    </citation>
    <scope>NUCLEOTIDE SEQUENCE [LARGE SCALE GENOMIC DNA]</scope>
</reference>